<dbReference type="GO" id="GO:0006508">
    <property type="term" value="P:proteolysis"/>
    <property type="evidence" value="ECO:0007669"/>
    <property type="project" value="InterPro"/>
</dbReference>
<dbReference type="GO" id="GO:0008236">
    <property type="term" value="F:serine-type peptidase activity"/>
    <property type="evidence" value="ECO:0007669"/>
    <property type="project" value="InterPro"/>
</dbReference>
<dbReference type="RefSeq" id="WP_149817997.1">
    <property type="nucleotide sequence ID" value="NZ_VUOA01000022.1"/>
</dbReference>
<organism evidence="2 3">
    <name type="scientific">Salinarimonas soli</name>
    <dbReference type="NCBI Taxonomy" id="1638099"/>
    <lineage>
        <taxon>Bacteria</taxon>
        <taxon>Pseudomonadati</taxon>
        <taxon>Pseudomonadota</taxon>
        <taxon>Alphaproteobacteria</taxon>
        <taxon>Hyphomicrobiales</taxon>
        <taxon>Salinarimonadaceae</taxon>
        <taxon>Salinarimonas</taxon>
    </lineage>
</organism>
<dbReference type="Proteomes" id="UP000323142">
    <property type="component" value="Unassembled WGS sequence"/>
</dbReference>
<evidence type="ECO:0000313" key="2">
    <source>
        <dbReference type="EMBL" id="KAA2236818.1"/>
    </source>
</evidence>
<dbReference type="OrthoDB" id="7191605at2"/>
<protein>
    <submittedName>
        <fullName evidence="2">Prolyl oligopeptidase family serine peptidase</fullName>
    </submittedName>
</protein>
<reference evidence="2 3" key="2">
    <citation type="submission" date="2019-09" db="EMBL/GenBank/DDBJ databases">
        <authorList>
            <person name="Jin C."/>
        </authorList>
    </citation>
    <scope>NUCLEOTIDE SEQUENCE [LARGE SCALE GENOMIC DNA]</scope>
    <source>
        <strain evidence="2 3">BN140002</strain>
    </source>
</reference>
<name>A0A5B2VDK9_9HYPH</name>
<reference evidence="2 3" key="1">
    <citation type="submission" date="2019-09" db="EMBL/GenBank/DDBJ databases">
        <title>Salinarimonas rosea gen. nov., sp. nov., a new member of the a-2 subgroup of the Proteobacteria.</title>
        <authorList>
            <person name="Liu J."/>
        </authorList>
    </citation>
    <scope>NUCLEOTIDE SEQUENCE [LARGE SCALE GENOMIC DNA]</scope>
    <source>
        <strain evidence="2 3">BN140002</strain>
    </source>
</reference>
<dbReference type="InterPro" id="IPR050261">
    <property type="entry name" value="FrsA_esterase"/>
</dbReference>
<dbReference type="EMBL" id="VUOA01000022">
    <property type="protein sequence ID" value="KAA2236818.1"/>
    <property type="molecule type" value="Genomic_DNA"/>
</dbReference>
<dbReference type="InterPro" id="IPR029058">
    <property type="entry name" value="AB_hydrolase_fold"/>
</dbReference>
<proteinExistence type="predicted"/>
<dbReference type="Pfam" id="PF00326">
    <property type="entry name" value="Peptidase_S9"/>
    <property type="match status" value="1"/>
</dbReference>
<evidence type="ECO:0000313" key="3">
    <source>
        <dbReference type="Proteomes" id="UP000323142"/>
    </source>
</evidence>
<comment type="caution">
    <text evidence="2">The sequence shown here is derived from an EMBL/GenBank/DDBJ whole genome shotgun (WGS) entry which is preliminary data.</text>
</comment>
<sequence length="283" mass="29377">MNRDRPRTGRRALAPVGLLLLLLWGLAGPALAIEPVFIGAEGRRIELFVAQPDAAGRHPAILFVHGFQGGPNPPGGAEMTAGGDRNPLSGWARRRGYVAASISQPGFGRSAGPPDFCGPVTQAAVRAALAHLRALPSVDSGRIVLLGLSRGAIVSGMVAAEEPGLRAVILIAGLYDMGALRPHPNPGIEALIQAESGGSPEALAARSPLRVAGRIAMPVLLLHGRHDPVAPVAQAEAMAAALRARGTDVTLALFESGHSIPIRDRFAVIDPFLERVVGRGTGR</sequence>
<dbReference type="InterPro" id="IPR001375">
    <property type="entry name" value="Peptidase_S9_cat"/>
</dbReference>
<dbReference type="Gene3D" id="3.40.50.1820">
    <property type="entry name" value="alpha/beta hydrolase"/>
    <property type="match status" value="1"/>
</dbReference>
<dbReference type="AlphaFoldDB" id="A0A5B2VDK9"/>
<feature type="domain" description="Peptidase S9 prolyl oligopeptidase catalytic" evidence="1">
    <location>
        <begin position="127"/>
        <end position="261"/>
    </location>
</feature>
<dbReference type="PANTHER" id="PTHR22946">
    <property type="entry name" value="DIENELACTONE HYDROLASE DOMAIN-CONTAINING PROTEIN-RELATED"/>
    <property type="match status" value="1"/>
</dbReference>
<dbReference type="SUPFAM" id="SSF53474">
    <property type="entry name" value="alpha/beta-Hydrolases"/>
    <property type="match status" value="1"/>
</dbReference>
<evidence type="ECO:0000259" key="1">
    <source>
        <dbReference type="Pfam" id="PF00326"/>
    </source>
</evidence>
<accession>A0A5B2VDK9</accession>
<keyword evidence="3" id="KW-1185">Reference proteome</keyword>
<dbReference type="PANTHER" id="PTHR22946:SF0">
    <property type="entry name" value="DIENELACTONE HYDROLASE DOMAIN-CONTAINING PROTEIN"/>
    <property type="match status" value="1"/>
</dbReference>
<gene>
    <name evidence="2" type="ORF">F0L46_12560</name>
</gene>